<keyword evidence="4 10" id="KW-0812">Transmembrane</keyword>
<dbReference type="AlphaFoldDB" id="A0A167ADU5"/>
<dbReference type="InterPro" id="IPR023395">
    <property type="entry name" value="MCP_dom_sf"/>
</dbReference>
<reference evidence="13" key="3">
    <citation type="journal article" date="2019" name="Microbiol. Resour. Announc.">
        <title>Genome Sequence of Metarhizium rileyi, a Microbial Control Agent for Lepidoptera.</title>
        <authorList>
            <person name="Binneck E."/>
            <person name="Lastra C.C.L."/>
            <person name="Sosa-Gomez D.R."/>
        </authorList>
    </citation>
    <scope>NUCLEOTIDE SEQUENCE</scope>
    <source>
        <strain evidence="13">Cep018-CH2</strain>
    </source>
</reference>
<feature type="repeat" description="Solcar" evidence="10">
    <location>
        <begin position="120"/>
        <end position="205"/>
    </location>
</feature>
<keyword evidence="9 10" id="KW-0472">Membrane</keyword>
<dbReference type="Gene3D" id="1.50.40.10">
    <property type="entry name" value="Mitochondrial carrier domain"/>
    <property type="match status" value="2"/>
</dbReference>
<dbReference type="PRINTS" id="PR00926">
    <property type="entry name" value="MITOCARRIER"/>
</dbReference>
<dbReference type="Proteomes" id="UP000317257">
    <property type="component" value="Unassembled WGS sequence"/>
</dbReference>
<keyword evidence="5" id="KW-0677">Repeat</keyword>
<name>A0A167ADU5_METRR</name>
<evidence type="ECO:0000256" key="6">
    <source>
        <dbReference type="ARBA" id="ARBA00022792"/>
    </source>
</evidence>
<gene>
    <name evidence="13" type="ORF">ED733_004102</name>
    <name evidence="12" type="ORF">NOR_06464</name>
</gene>
<keyword evidence="8" id="KW-0496">Mitochondrion</keyword>
<accession>A0A167ADU5</accession>
<dbReference type="EMBL" id="AZHC01000024">
    <property type="protein sequence ID" value="OAA38811.1"/>
    <property type="molecule type" value="Genomic_DNA"/>
</dbReference>
<reference evidence="15" key="2">
    <citation type="submission" date="2018-12" db="EMBL/GenBank/DDBJ databases">
        <title>The complete genome of Metarhizium rileyi, a key fungal pathogen of Lepidoptera.</title>
        <authorList>
            <person name="Binneck E."/>
            <person name="Lastra C.C.L."/>
            <person name="Sosa-Gomez D.R."/>
        </authorList>
    </citation>
    <scope>NUCLEOTIDE SEQUENCE [LARGE SCALE GENOMIC DNA]</scope>
    <source>
        <strain evidence="15">Cep018-CH2</strain>
    </source>
</reference>
<dbReference type="EMBL" id="SBHS01000003">
    <property type="protein sequence ID" value="TWU77289.1"/>
    <property type="molecule type" value="Genomic_DNA"/>
</dbReference>
<dbReference type="InterPro" id="IPR044677">
    <property type="entry name" value="SLC25A3/Pic2/Mir1-like"/>
</dbReference>
<comment type="caution">
    <text evidence="12">The sequence shown here is derived from an EMBL/GenBank/DDBJ whole genome shotgun (WGS) entry which is preliminary data.</text>
</comment>
<protein>
    <submittedName>
        <fullName evidence="12">Mitochondrial phosphate carrier protein</fullName>
    </submittedName>
</protein>
<evidence type="ECO:0000256" key="4">
    <source>
        <dbReference type="ARBA" id="ARBA00022692"/>
    </source>
</evidence>
<evidence type="ECO:0000313" key="14">
    <source>
        <dbReference type="Proteomes" id="UP000243498"/>
    </source>
</evidence>
<comment type="subcellular location">
    <subcellularLocation>
        <location evidence="1">Mitochondrion inner membrane</location>
        <topology evidence="1">Multi-pass membrane protein</topology>
    </subcellularLocation>
</comment>
<comment type="similarity">
    <text evidence="2 11">Belongs to the mitochondrial carrier (TC 2.A.29) family.</text>
</comment>
<dbReference type="GO" id="GO:0005315">
    <property type="term" value="F:phosphate transmembrane transporter activity"/>
    <property type="evidence" value="ECO:0007669"/>
    <property type="project" value="InterPro"/>
</dbReference>
<dbReference type="GO" id="GO:0005743">
    <property type="term" value="C:mitochondrial inner membrane"/>
    <property type="evidence" value="ECO:0007669"/>
    <property type="project" value="UniProtKB-SubCell"/>
</dbReference>
<evidence type="ECO:0000256" key="5">
    <source>
        <dbReference type="ARBA" id="ARBA00022737"/>
    </source>
</evidence>
<dbReference type="STRING" id="1081105.A0A167ADU5"/>
<keyword evidence="7" id="KW-1133">Transmembrane helix</keyword>
<dbReference type="InterPro" id="IPR018108">
    <property type="entry name" value="MCP_transmembrane"/>
</dbReference>
<dbReference type="PANTHER" id="PTHR45671:SF12">
    <property type="entry name" value="MITOCHONDRIAL PHOSPHATE CARRIER PROTEIN"/>
    <property type="match status" value="1"/>
</dbReference>
<dbReference type="Pfam" id="PF00153">
    <property type="entry name" value="Mito_carr"/>
    <property type="match status" value="3"/>
</dbReference>
<evidence type="ECO:0000256" key="2">
    <source>
        <dbReference type="ARBA" id="ARBA00006375"/>
    </source>
</evidence>
<keyword evidence="14" id="KW-1185">Reference proteome</keyword>
<feature type="repeat" description="Solcar" evidence="10">
    <location>
        <begin position="316"/>
        <end position="401"/>
    </location>
</feature>
<evidence type="ECO:0000256" key="11">
    <source>
        <dbReference type="RuleBase" id="RU000488"/>
    </source>
</evidence>
<dbReference type="OrthoDB" id="427452at2759"/>
<evidence type="ECO:0000313" key="12">
    <source>
        <dbReference type="EMBL" id="OAA38811.1"/>
    </source>
</evidence>
<evidence type="ECO:0000313" key="13">
    <source>
        <dbReference type="EMBL" id="TWU77289.1"/>
    </source>
</evidence>
<evidence type="ECO:0000256" key="8">
    <source>
        <dbReference type="ARBA" id="ARBA00023128"/>
    </source>
</evidence>
<evidence type="ECO:0000313" key="15">
    <source>
        <dbReference type="Proteomes" id="UP000317257"/>
    </source>
</evidence>
<keyword evidence="3 11" id="KW-0813">Transport</keyword>
<organism evidence="12 14">
    <name type="scientific">Metarhizium rileyi (strain RCEF 4871)</name>
    <name type="common">Nomuraea rileyi</name>
    <dbReference type="NCBI Taxonomy" id="1649241"/>
    <lineage>
        <taxon>Eukaryota</taxon>
        <taxon>Fungi</taxon>
        <taxon>Dikarya</taxon>
        <taxon>Ascomycota</taxon>
        <taxon>Pezizomycotina</taxon>
        <taxon>Sordariomycetes</taxon>
        <taxon>Hypocreomycetidae</taxon>
        <taxon>Hypocreales</taxon>
        <taxon>Clavicipitaceae</taxon>
        <taxon>Metarhizium</taxon>
    </lineage>
</organism>
<proteinExistence type="inferred from homology"/>
<keyword evidence="6" id="KW-0999">Mitochondrion inner membrane</keyword>
<sequence length="411" mass="44201">MIFTRAVSATNFLVASSALGFQVFVLYPWHKELDTGFADLKKEHLKVLDVLRTGLSEQQRKNLLDNWNDLETQRSRSFQVLAEHASSPSKATLLVRDRVPLSQADSRVSVDTTQKNVDASLYGRYALAGSFCCAFTHAVLTPVDVVKTRIQLEPTRYSSNLYRSARHIASSEGLGAFSTGLGPTIAGYGLQGAFKFGGYEFFKARAVDYLGCEKATSNRNAVYLASAATAEFLGDIALCPLESVRIRLVSQPTYADGFMEAVMKLGREEGLAGLYSGLGPILLKQIPYTMATFLVYEKSVQAAYAHIDKESVSAAGATGINLAAGLVAGVAAAVVSQPADTILSRINKDKGPAGEKVTRRLVRIAAGLGWRGAFTGMQARLIMVGGMTAVQFGIYGDVKKLFGAVDGVELK</sequence>
<dbReference type="PANTHER" id="PTHR45671">
    <property type="entry name" value="SOLUTE CARRIER FAMILY 25 (MITOCHONDRIAL CARRIER PHOSPHATE CARRIER), MEMBER 3, LIKE-RELATED-RELATED"/>
    <property type="match status" value="1"/>
</dbReference>
<evidence type="ECO:0000256" key="9">
    <source>
        <dbReference type="ARBA" id="ARBA00023136"/>
    </source>
</evidence>
<dbReference type="OMA" id="CCAFTHA"/>
<dbReference type="SUPFAM" id="SSF103506">
    <property type="entry name" value="Mitochondrial carrier"/>
    <property type="match status" value="1"/>
</dbReference>
<dbReference type="InterPro" id="IPR002067">
    <property type="entry name" value="MCP"/>
</dbReference>
<reference evidence="12 14" key="1">
    <citation type="journal article" date="2016" name="Genome Biol. Evol.">
        <title>Divergent and convergent evolution of fungal pathogenicity.</title>
        <authorList>
            <person name="Shang Y."/>
            <person name="Xiao G."/>
            <person name="Zheng P."/>
            <person name="Cen K."/>
            <person name="Zhan S."/>
            <person name="Wang C."/>
        </authorList>
    </citation>
    <scope>NUCLEOTIDE SEQUENCE [LARGE SCALE GENOMIC DNA]</scope>
    <source>
        <strain evidence="12 14">RCEF 4871</strain>
    </source>
</reference>
<evidence type="ECO:0000256" key="10">
    <source>
        <dbReference type="PROSITE-ProRule" id="PRU00282"/>
    </source>
</evidence>
<accession>A0A5C6GIV5</accession>
<dbReference type="GO" id="GO:1990547">
    <property type="term" value="P:mitochondrial phosphate ion transmembrane transport"/>
    <property type="evidence" value="ECO:0007669"/>
    <property type="project" value="InterPro"/>
</dbReference>
<dbReference type="Proteomes" id="UP000243498">
    <property type="component" value="Unassembled WGS sequence"/>
</dbReference>
<dbReference type="PROSITE" id="PS50920">
    <property type="entry name" value="SOLCAR"/>
    <property type="match status" value="3"/>
</dbReference>
<evidence type="ECO:0000256" key="1">
    <source>
        <dbReference type="ARBA" id="ARBA00004448"/>
    </source>
</evidence>
<feature type="repeat" description="Solcar" evidence="10">
    <location>
        <begin position="218"/>
        <end position="302"/>
    </location>
</feature>
<evidence type="ECO:0000256" key="3">
    <source>
        <dbReference type="ARBA" id="ARBA00022448"/>
    </source>
</evidence>
<evidence type="ECO:0000256" key="7">
    <source>
        <dbReference type="ARBA" id="ARBA00022989"/>
    </source>
</evidence>